<gene>
    <name evidence="1" type="ORF">GGX14DRAFT_663496</name>
</gene>
<name>A0AAD6YKV9_9AGAR</name>
<accession>A0AAD6YKV9</accession>
<dbReference type="EMBL" id="JARJCW010000007">
    <property type="protein sequence ID" value="KAJ7222376.1"/>
    <property type="molecule type" value="Genomic_DNA"/>
</dbReference>
<keyword evidence="2" id="KW-1185">Reference proteome</keyword>
<dbReference type="Gene3D" id="1.25.40.10">
    <property type="entry name" value="Tetratricopeptide repeat domain"/>
    <property type="match status" value="1"/>
</dbReference>
<evidence type="ECO:0000313" key="2">
    <source>
        <dbReference type="Proteomes" id="UP001219525"/>
    </source>
</evidence>
<protein>
    <submittedName>
        <fullName evidence="1">Uncharacterized protein</fullName>
    </submittedName>
</protein>
<sequence>MWNLVRRAGMDLVRTTTGRRLYSSRDTKMIAYLRDLSCLTRDPLWRLVTALHSPQHISLAEALDAHNVAHDDFVRWRPSLYASDIDKAIEIKQVPSLSAFPSWLSIYLAGFKVRTPEHASGSLMDLTFAHIDVASPAIQGPLLVITMMHLARFDLLRPMQRVVDAFVSVPLTQFQSMHFNHFLGAMKLIRQRSPQTGENAVKILRTMEARQLRLWPRTCSALLEDRHAALQLTTYLQRRITRLGVVPTASQLESYLRVYSADGAIHDAKRYADAIRTLWRAPSAKGSAEEQASTHANRVNRANRLLVRSQPDSVSAFEFLQGLVAKSTRDRPFVARHLSTHPRPLLGKRAVDVSDWSAALSVAAHDLTVDAKSLIRLFMRARPKTSEFRATATTHTILIRGLLLREEWQLAYVYWTKLARSGLPIDNIALATGVRATTLNGRPDEAFALLEAHAARADAQLSVPYRLRVPVKITPGIINKFMASLLRILRPDLIFRLWDTMEELYYARPSSETLRIMLEAAQLPHTLDDSFSGQMALLALKNPFRHPPIPHANRAALFQSITEQAAAPYRSGVWRDCPATETASRIFVQVALGSPERLHIATLEPPAQAVRAHAESDHAAPTLRLDMPPSRFALPNDVLTRAGRARYPELVLRERDWAAYIMFLGMTRRAPEIARVLVWMRALGVQPEPRTLGVALAFWGEVSLQPPLIAAMAGREGNEYLKLVQWLREWCGEVPDELTVGRWHARISQVRTQRRESVTTGRFMDEEHIWSM</sequence>
<comment type="caution">
    <text evidence="1">The sequence shown here is derived from an EMBL/GenBank/DDBJ whole genome shotgun (WGS) entry which is preliminary data.</text>
</comment>
<evidence type="ECO:0000313" key="1">
    <source>
        <dbReference type="EMBL" id="KAJ7222376.1"/>
    </source>
</evidence>
<reference evidence="1" key="1">
    <citation type="submission" date="2023-03" db="EMBL/GenBank/DDBJ databases">
        <title>Massive genome expansion in bonnet fungi (Mycena s.s.) driven by repeated elements and novel gene families across ecological guilds.</title>
        <authorList>
            <consortium name="Lawrence Berkeley National Laboratory"/>
            <person name="Harder C.B."/>
            <person name="Miyauchi S."/>
            <person name="Viragh M."/>
            <person name="Kuo A."/>
            <person name="Thoen E."/>
            <person name="Andreopoulos B."/>
            <person name="Lu D."/>
            <person name="Skrede I."/>
            <person name="Drula E."/>
            <person name="Henrissat B."/>
            <person name="Morin E."/>
            <person name="Kohler A."/>
            <person name="Barry K."/>
            <person name="LaButti K."/>
            <person name="Morin E."/>
            <person name="Salamov A."/>
            <person name="Lipzen A."/>
            <person name="Mereny Z."/>
            <person name="Hegedus B."/>
            <person name="Baldrian P."/>
            <person name="Stursova M."/>
            <person name="Weitz H."/>
            <person name="Taylor A."/>
            <person name="Grigoriev I.V."/>
            <person name="Nagy L.G."/>
            <person name="Martin F."/>
            <person name="Kauserud H."/>
        </authorList>
    </citation>
    <scope>NUCLEOTIDE SEQUENCE</scope>
    <source>
        <strain evidence="1">9144</strain>
    </source>
</reference>
<proteinExistence type="predicted"/>
<dbReference type="InterPro" id="IPR011990">
    <property type="entry name" value="TPR-like_helical_dom_sf"/>
</dbReference>
<dbReference type="Proteomes" id="UP001219525">
    <property type="component" value="Unassembled WGS sequence"/>
</dbReference>
<dbReference type="AlphaFoldDB" id="A0AAD6YKV9"/>
<organism evidence="1 2">
    <name type="scientific">Mycena pura</name>
    <dbReference type="NCBI Taxonomy" id="153505"/>
    <lineage>
        <taxon>Eukaryota</taxon>
        <taxon>Fungi</taxon>
        <taxon>Dikarya</taxon>
        <taxon>Basidiomycota</taxon>
        <taxon>Agaricomycotina</taxon>
        <taxon>Agaricomycetes</taxon>
        <taxon>Agaricomycetidae</taxon>
        <taxon>Agaricales</taxon>
        <taxon>Marasmiineae</taxon>
        <taxon>Mycenaceae</taxon>
        <taxon>Mycena</taxon>
    </lineage>
</organism>